<comment type="caution">
    <text evidence="2">The sequence shown here is derived from an EMBL/GenBank/DDBJ whole genome shotgun (WGS) entry which is preliminary data.</text>
</comment>
<dbReference type="Proteomes" id="UP001153069">
    <property type="component" value="Unassembled WGS sequence"/>
</dbReference>
<dbReference type="AlphaFoldDB" id="A0A9N8EE97"/>
<proteinExistence type="predicted"/>
<accession>A0A9N8EE97</accession>
<evidence type="ECO:0000313" key="2">
    <source>
        <dbReference type="EMBL" id="CAB9519198.1"/>
    </source>
</evidence>
<evidence type="ECO:0000256" key="1">
    <source>
        <dbReference type="SAM" id="MobiDB-lite"/>
    </source>
</evidence>
<feature type="region of interest" description="Disordered" evidence="1">
    <location>
        <begin position="1"/>
        <end position="21"/>
    </location>
</feature>
<sequence>MQTRSGNQHKSEATQKPKSQILLDIEKNPGILWKGLLKQYPVYYKLGEPFQTAFRNRYNYLNSIKEKHPQRYWELYAKAGETIARSISESGSYRETKDVIDKEANTTNQEPEAEPATVERQDGTVVSSLTDPTYGATPTKKKILFKKQYTPNKKKPTPQSTPVRKNLTMPSKASSSKKSGGSKGSGSFGSPAAKRQSKFSSLDEAQQFADETIQVDFDFPEKNGGPLIWVQLITECTTSDGSTMYDKVDIRLASIFDLSDAHQIYGGTVCEGRAFLLRLPWVPNFILRNHKQMLKKEKKKCGRTKKKLAAACNAILKSQEDDNDIAPRRWKHVLFVFPDEMVVTSDMKTGMIPITDQKMLLNLRFLDIKKTVVGEGEDEEVMEQAFFPSFFSLRVIDEDVELLS</sequence>
<name>A0A9N8EE97_9STRA</name>
<dbReference type="EMBL" id="CAICTM010000994">
    <property type="protein sequence ID" value="CAB9519198.1"/>
    <property type="molecule type" value="Genomic_DNA"/>
</dbReference>
<reference evidence="2" key="1">
    <citation type="submission" date="2020-06" db="EMBL/GenBank/DDBJ databases">
        <authorList>
            <consortium name="Plant Systems Biology data submission"/>
        </authorList>
    </citation>
    <scope>NUCLEOTIDE SEQUENCE</scope>
    <source>
        <strain evidence="2">D6</strain>
    </source>
</reference>
<evidence type="ECO:0000313" key="3">
    <source>
        <dbReference type="Proteomes" id="UP001153069"/>
    </source>
</evidence>
<feature type="region of interest" description="Disordered" evidence="1">
    <location>
        <begin position="104"/>
        <end position="201"/>
    </location>
</feature>
<gene>
    <name evidence="2" type="ORF">SEMRO_996_G229360.1</name>
</gene>
<keyword evidence="3" id="KW-1185">Reference proteome</keyword>
<protein>
    <submittedName>
        <fullName evidence="2">Uncharacterized protein</fullName>
    </submittedName>
</protein>
<organism evidence="2 3">
    <name type="scientific">Seminavis robusta</name>
    <dbReference type="NCBI Taxonomy" id="568900"/>
    <lineage>
        <taxon>Eukaryota</taxon>
        <taxon>Sar</taxon>
        <taxon>Stramenopiles</taxon>
        <taxon>Ochrophyta</taxon>
        <taxon>Bacillariophyta</taxon>
        <taxon>Bacillariophyceae</taxon>
        <taxon>Bacillariophycidae</taxon>
        <taxon>Naviculales</taxon>
        <taxon>Naviculaceae</taxon>
        <taxon>Seminavis</taxon>
    </lineage>
</organism>